<dbReference type="RefSeq" id="WP_336391695.1">
    <property type="nucleotide sequence ID" value="NZ_JBAPLV010000001.1"/>
</dbReference>
<comment type="caution">
    <text evidence="2">The sequence shown here is derived from an EMBL/GenBank/DDBJ whole genome shotgun (WGS) entry which is preliminary data.</text>
</comment>
<organism evidence="2 3">
    <name type="scientific">Klenkia terrae</name>
    <dbReference type="NCBI Taxonomy" id="1052259"/>
    <lineage>
        <taxon>Bacteria</taxon>
        <taxon>Bacillati</taxon>
        <taxon>Actinomycetota</taxon>
        <taxon>Actinomycetes</taxon>
        <taxon>Geodermatophilales</taxon>
        <taxon>Geodermatophilaceae</taxon>
        <taxon>Klenkia</taxon>
    </lineage>
</organism>
<dbReference type="PROSITE" id="PS51257">
    <property type="entry name" value="PROKAR_LIPOPROTEIN"/>
    <property type="match status" value="1"/>
</dbReference>
<feature type="chain" id="PRO_5045648649" evidence="1">
    <location>
        <begin position="21"/>
        <end position="331"/>
    </location>
</feature>
<keyword evidence="3" id="KW-1185">Reference proteome</keyword>
<accession>A0ABU8E1F7</accession>
<dbReference type="InterPro" id="IPR050245">
    <property type="entry name" value="PrsA_foldase"/>
</dbReference>
<dbReference type="SUPFAM" id="SSF109998">
    <property type="entry name" value="Triger factor/SurA peptide-binding domain-like"/>
    <property type="match status" value="1"/>
</dbReference>
<dbReference type="PANTHER" id="PTHR47245:SF2">
    <property type="entry name" value="PEPTIDYL-PROLYL CIS-TRANS ISOMERASE HP_0175-RELATED"/>
    <property type="match status" value="1"/>
</dbReference>
<protein>
    <submittedName>
        <fullName evidence="2">SurA N-terminal domain-containing protein</fullName>
    </submittedName>
</protein>
<evidence type="ECO:0000256" key="1">
    <source>
        <dbReference type="SAM" id="SignalP"/>
    </source>
</evidence>
<dbReference type="Proteomes" id="UP001373496">
    <property type="component" value="Unassembled WGS sequence"/>
</dbReference>
<dbReference type="Pfam" id="PF13624">
    <property type="entry name" value="SurA_N_3"/>
    <property type="match status" value="1"/>
</dbReference>
<sequence length="331" mass="34328">MRRRPIVSLLVLGLAVAGLAGCRTSPDVAAYVGDDRVGVTELQDAVAERLADDDVAAYAAGQDEGAFTRQVLDLMIGERVYDAVEERYDIDVTPGQVRDRITELLAGEDEDALFTQLAQQQGLLPDDAREIIRELLVREQVAQAEGLADLTDEGIQAAYEDAQTAGGQFDLGYITVPDQATADAVAAQLRADPTSYAALATQYAGTYTLAAPQLRTADQLPDVLAGPVQGALPEGVFTVAVAETGGVVVGQVSFPPLADLEDDLTGQVRQDASDAAQPLVDDVEAGLDVTVNPRFGTLEDGSVVAGDGGVVQILSGDDAAGDAADGSAAGD</sequence>
<keyword evidence="1" id="KW-0732">Signal</keyword>
<name>A0ABU8E1F7_9ACTN</name>
<dbReference type="Gene3D" id="1.10.4030.10">
    <property type="entry name" value="Porin chaperone SurA, peptide-binding domain"/>
    <property type="match status" value="1"/>
</dbReference>
<dbReference type="EMBL" id="JBAPLV010000001">
    <property type="protein sequence ID" value="MEI4277168.1"/>
    <property type="molecule type" value="Genomic_DNA"/>
</dbReference>
<feature type="signal peptide" evidence="1">
    <location>
        <begin position="1"/>
        <end position="20"/>
    </location>
</feature>
<gene>
    <name evidence="2" type="ORF">UXQ13_01715</name>
</gene>
<dbReference type="PANTHER" id="PTHR47245">
    <property type="entry name" value="PEPTIDYLPROLYL ISOMERASE"/>
    <property type="match status" value="1"/>
</dbReference>
<reference evidence="2 3" key="1">
    <citation type="submission" date="2024-03" db="EMBL/GenBank/DDBJ databases">
        <title>Draft genome sequence of Klenkia terrae.</title>
        <authorList>
            <person name="Duangmal K."/>
            <person name="Chantavorakit T."/>
        </authorList>
    </citation>
    <scope>NUCLEOTIDE SEQUENCE [LARGE SCALE GENOMIC DNA]</scope>
    <source>
        <strain evidence="2 3">JCM 17786</strain>
    </source>
</reference>
<proteinExistence type="predicted"/>
<evidence type="ECO:0000313" key="2">
    <source>
        <dbReference type="EMBL" id="MEI4277168.1"/>
    </source>
</evidence>
<evidence type="ECO:0000313" key="3">
    <source>
        <dbReference type="Proteomes" id="UP001373496"/>
    </source>
</evidence>
<dbReference type="InterPro" id="IPR027304">
    <property type="entry name" value="Trigger_fact/SurA_dom_sf"/>
</dbReference>